<protein>
    <submittedName>
        <fullName evidence="10">Carbohydrate ABC transporter permease</fullName>
    </submittedName>
</protein>
<feature type="transmembrane region" description="Helical" evidence="7">
    <location>
        <begin position="239"/>
        <end position="260"/>
    </location>
</feature>
<reference evidence="10 11" key="1">
    <citation type="journal article" date="2019" name="Int. J. Syst. Evol. Microbiol.">
        <title>The Global Catalogue of Microorganisms (GCM) 10K type strain sequencing project: providing services to taxonomists for standard genome sequencing and annotation.</title>
        <authorList>
            <consortium name="The Broad Institute Genomics Platform"/>
            <consortium name="The Broad Institute Genome Sequencing Center for Infectious Disease"/>
            <person name="Wu L."/>
            <person name="Ma J."/>
        </authorList>
    </citation>
    <scope>NUCLEOTIDE SEQUENCE [LARGE SCALE GENOMIC DNA]</scope>
    <source>
        <strain evidence="10 11">JCM 12696</strain>
    </source>
</reference>
<dbReference type="EMBL" id="BAAAKV010000071">
    <property type="protein sequence ID" value="GAA1193774.1"/>
    <property type="molecule type" value="Genomic_DNA"/>
</dbReference>
<feature type="domain" description="ABC transmembrane type-1" evidence="9">
    <location>
        <begin position="125"/>
        <end position="314"/>
    </location>
</feature>
<keyword evidence="2 7" id="KW-0813">Transport</keyword>
<gene>
    <name evidence="10" type="ORF">GCM10009654_58660</name>
</gene>
<feature type="transmembrane region" description="Helical" evidence="7">
    <location>
        <begin position="63"/>
        <end position="82"/>
    </location>
</feature>
<keyword evidence="6 7" id="KW-0472">Membrane</keyword>
<feature type="transmembrane region" description="Helical" evidence="7">
    <location>
        <begin position="163"/>
        <end position="182"/>
    </location>
</feature>
<dbReference type="InterPro" id="IPR000515">
    <property type="entry name" value="MetI-like"/>
</dbReference>
<evidence type="ECO:0000256" key="5">
    <source>
        <dbReference type="ARBA" id="ARBA00022989"/>
    </source>
</evidence>
<evidence type="ECO:0000313" key="11">
    <source>
        <dbReference type="Proteomes" id="UP001501371"/>
    </source>
</evidence>
<dbReference type="CDD" id="cd06261">
    <property type="entry name" value="TM_PBP2"/>
    <property type="match status" value="1"/>
</dbReference>
<evidence type="ECO:0000256" key="1">
    <source>
        <dbReference type="ARBA" id="ARBA00004651"/>
    </source>
</evidence>
<dbReference type="SUPFAM" id="SSF161098">
    <property type="entry name" value="MetI-like"/>
    <property type="match status" value="1"/>
</dbReference>
<evidence type="ECO:0000256" key="6">
    <source>
        <dbReference type="ARBA" id="ARBA00023136"/>
    </source>
</evidence>
<evidence type="ECO:0000256" key="8">
    <source>
        <dbReference type="SAM" id="MobiDB-lite"/>
    </source>
</evidence>
<name>A0ABN1V4N8_9ACTN</name>
<comment type="caution">
    <text evidence="10">The sequence shown here is derived from an EMBL/GenBank/DDBJ whole genome shotgun (WGS) entry which is preliminary data.</text>
</comment>
<dbReference type="Pfam" id="PF00528">
    <property type="entry name" value="BPD_transp_1"/>
    <property type="match status" value="1"/>
</dbReference>
<feature type="transmembrane region" description="Helical" evidence="7">
    <location>
        <begin position="295"/>
        <end position="314"/>
    </location>
</feature>
<comment type="similarity">
    <text evidence="7">Belongs to the binding-protein-dependent transport system permease family.</text>
</comment>
<evidence type="ECO:0000256" key="4">
    <source>
        <dbReference type="ARBA" id="ARBA00022692"/>
    </source>
</evidence>
<keyword evidence="3" id="KW-1003">Cell membrane</keyword>
<accession>A0ABN1V4N8</accession>
<evidence type="ECO:0000259" key="9">
    <source>
        <dbReference type="PROSITE" id="PS50928"/>
    </source>
</evidence>
<dbReference type="InterPro" id="IPR035906">
    <property type="entry name" value="MetI-like_sf"/>
</dbReference>
<dbReference type="PANTHER" id="PTHR43744">
    <property type="entry name" value="ABC TRANSPORTER PERMEASE PROTEIN MG189-RELATED-RELATED"/>
    <property type="match status" value="1"/>
</dbReference>
<feature type="transmembrane region" description="Helical" evidence="7">
    <location>
        <begin position="129"/>
        <end position="151"/>
    </location>
</feature>
<keyword evidence="11" id="KW-1185">Reference proteome</keyword>
<organism evidence="10 11">
    <name type="scientific">Streptomyces hebeiensis</name>
    <dbReference type="NCBI Taxonomy" id="229486"/>
    <lineage>
        <taxon>Bacteria</taxon>
        <taxon>Bacillati</taxon>
        <taxon>Actinomycetota</taxon>
        <taxon>Actinomycetes</taxon>
        <taxon>Kitasatosporales</taxon>
        <taxon>Streptomycetaceae</taxon>
        <taxon>Streptomyces</taxon>
    </lineage>
</organism>
<proteinExistence type="inferred from homology"/>
<evidence type="ECO:0000256" key="2">
    <source>
        <dbReference type="ARBA" id="ARBA00022448"/>
    </source>
</evidence>
<dbReference type="PANTHER" id="PTHR43744:SF3">
    <property type="entry name" value="LACTOSE TRANSPORT SYSTEM PERMEASE PROTEIN LACG"/>
    <property type="match status" value="1"/>
</dbReference>
<feature type="transmembrane region" description="Helical" evidence="7">
    <location>
        <begin position="188"/>
        <end position="209"/>
    </location>
</feature>
<dbReference type="Gene3D" id="1.10.3720.10">
    <property type="entry name" value="MetI-like"/>
    <property type="match status" value="1"/>
</dbReference>
<evidence type="ECO:0000256" key="7">
    <source>
        <dbReference type="RuleBase" id="RU363032"/>
    </source>
</evidence>
<evidence type="ECO:0000256" key="3">
    <source>
        <dbReference type="ARBA" id="ARBA00022475"/>
    </source>
</evidence>
<keyword evidence="4 7" id="KW-0812">Transmembrane</keyword>
<feature type="region of interest" description="Disordered" evidence="8">
    <location>
        <begin position="1"/>
        <end position="50"/>
    </location>
</feature>
<keyword evidence="5 7" id="KW-1133">Transmembrane helix</keyword>
<dbReference type="PROSITE" id="PS50928">
    <property type="entry name" value="ABC_TM1"/>
    <property type="match status" value="1"/>
</dbReference>
<sequence>MSAPKTPHRPDPTAASGSAGTDRAVTATGGRSFRTAGVSRGAGGPRTAFTDGEGRRIGLGQLVLRYALLVAVLALMVGPFLWQLSTSLKGPTENIFSSPPSFLPSDPTLANYGRVAETIPVWEYAFNSLKVACANVVTNCVGAALAGYALARLRYRGRKAATLAFILAMLVPVEGIIIAQFTTMRELGLNNTLLGVLLPGSIGALNVLLMRNAFLGLPAEVEEAAYVDGANAWQRFLRIALPGVKGTLAVVAIFAFMGAWDDFLWPLIVLSDPQNYTLTIGLNYLHGTFANDERLVAAGTIIAVLPLIVLFACLQRYFFRGVGEGAVKG</sequence>
<comment type="subcellular location">
    <subcellularLocation>
        <location evidence="1 7">Cell membrane</location>
        <topology evidence="1 7">Multi-pass membrane protein</topology>
    </subcellularLocation>
</comment>
<evidence type="ECO:0000313" key="10">
    <source>
        <dbReference type="EMBL" id="GAA1193774.1"/>
    </source>
</evidence>
<dbReference type="Proteomes" id="UP001501371">
    <property type="component" value="Unassembled WGS sequence"/>
</dbReference>